<dbReference type="Gene3D" id="3.30.70.1070">
    <property type="entry name" value="Sporulation related repeat"/>
    <property type="match status" value="1"/>
</dbReference>
<keyword evidence="5" id="KW-1185">Reference proteome</keyword>
<feature type="compositionally biased region" description="Polar residues" evidence="1">
    <location>
        <begin position="174"/>
        <end position="191"/>
    </location>
</feature>
<feature type="region of interest" description="Disordered" evidence="1">
    <location>
        <begin position="129"/>
        <end position="215"/>
    </location>
</feature>
<keyword evidence="2" id="KW-1133">Transmembrane helix</keyword>
<feature type="domain" description="SPOR" evidence="3">
    <location>
        <begin position="220"/>
        <end position="292"/>
    </location>
</feature>
<keyword evidence="2" id="KW-0472">Membrane</keyword>
<feature type="region of interest" description="Disordered" evidence="1">
    <location>
        <begin position="1"/>
        <end position="70"/>
    </location>
</feature>
<accession>A0A3A1P1Q4</accession>
<dbReference type="GO" id="GO:0042834">
    <property type="term" value="F:peptidoglycan binding"/>
    <property type="evidence" value="ECO:0007669"/>
    <property type="project" value="InterPro"/>
</dbReference>
<comment type="caution">
    <text evidence="4">The sequence shown here is derived from an EMBL/GenBank/DDBJ whole genome shotgun (WGS) entry which is preliminary data.</text>
</comment>
<feature type="compositionally biased region" description="Low complexity" evidence="1">
    <location>
        <begin position="35"/>
        <end position="63"/>
    </location>
</feature>
<evidence type="ECO:0000259" key="3">
    <source>
        <dbReference type="Pfam" id="PF05036"/>
    </source>
</evidence>
<keyword evidence="2" id="KW-0812">Transmembrane</keyword>
<gene>
    <name evidence="4" type="ORF">D2V17_13515</name>
</gene>
<dbReference type="Proteomes" id="UP000265366">
    <property type="component" value="Unassembled WGS sequence"/>
</dbReference>
<dbReference type="InterPro" id="IPR036680">
    <property type="entry name" value="SPOR-like_sf"/>
</dbReference>
<dbReference type="OrthoDB" id="7390714at2"/>
<evidence type="ECO:0000313" key="4">
    <source>
        <dbReference type="EMBL" id="RIV83209.1"/>
    </source>
</evidence>
<reference evidence="4 5" key="1">
    <citation type="submission" date="2018-08" db="EMBL/GenBank/DDBJ databases">
        <title>Erythrobacter zhengii sp.nov., a bacterium isolated from deep-sea sediment.</title>
        <authorList>
            <person name="Fang C."/>
            <person name="Wu Y.-H."/>
            <person name="Sun C."/>
            <person name="Wang H."/>
            <person name="Cheng H."/>
            <person name="Meng F.-X."/>
            <person name="Wang C.-S."/>
            <person name="Xu X.-W."/>
        </authorList>
    </citation>
    <scope>NUCLEOTIDE SEQUENCE [LARGE SCALE GENOMIC DNA]</scope>
    <source>
        <strain evidence="4 5">CCTCC AB 2015396</strain>
    </source>
</reference>
<protein>
    <submittedName>
        <fullName evidence="4">SPOR domain-containing protein</fullName>
    </submittedName>
</protein>
<dbReference type="EMBL" id="QXFM01000113">
    <property type="protein sequence ID" value="RIV83209.1"/>
    <property type="molecule type" value="Genomic_DNA"/>
</dbReference>
<feature type="transmembrane region" description="Helical" evidence="2">
    <location>
        <begin position="102"/>
        <end position="123"/>
    </location>
</feature>
<organism evidence="4 5">
    <name type="scientific">Aurantiacibacter xanthus</name>
    <dbReference type="NCBI Taxonomy" id="1784712"/>
    <lineage>
        <taxon>Bacteria</taxon>
        <taxon>Pseudomonadati</taxon>
        <taxon>Pseudomonadota</taxon>
        <taxon>Alphaproteobacteria</taxon>
        <taxon>Sphingomonadales</taxon>
        <taxon>Erythrobacteraceae</taxon>
        <taxon>Aurantiacibacter</taxon>
    </lineage>
</organism>
<evidence type="ECO:0000256" key="1">
    <source>
        <dbReference type="SAM" id="MobiDB-lite"/>
    </source>
</evidence>
<evidence type="ECO:0000313" key="5">
    <source>
        <dbReference type="Proteomes" id="UP000265366"/>
    </source>
</evidence>
<dbReference type="AlphaFoldDB" id="A0A3A1P1Q4"/>
<sequence>MGWRSSGSRRWRSCKAMQSGGGDRNNKGFADHLGNVDGDNGVGRVIGQDQTPEQTPEQPLTQPDHSDAMPEEPLMLADMDERLPWLESDDDHDEGGVDVGRLVALAVVALAALLGLLALLWFLSQPAKDEGLQPEGTTITAPEEPYRTAPDNPGGSEVAGTGDMSFEVGEGQSRDSQLASTDSSPTPSIDRTQAAATASATPTPPPSPTATASSVSGVPIQVAAYSSRARAEQGWNDVRNRYEALTGLSHRIEEAVVDGATVYRLQAMASSTSAAEGACRSIRAAGGDCQVKR</sequence>
<proteinExistence type="predicted"/>
<dbReference type="InterPro" id="IPR007730">
    <property type="entry name" value="SPOR-like_dom"/>
</dbReference>
<name>A0A3A1P1Q4_9SPHN</name>
<evidence type="ECO:0000256" key="2">
    <source>
        <dbReference type="SAM" id="Phobius"/>
    </source>
</evidence>
<dbReference type="Pfam" id="PF05036">
    <property type="entry name" value="SPOR"/>
    <property type="match status" value="1"/>
</dbReference>